<organism evidence="8 9">
    <name type="scientific">Ruthenibacterium lactatiformans</name>
    <dbReference type="NCBI Taxonomy" id="1550024"/>
    <lineage>
        <taxon>Bacteria</taxon>
        <taxon>Bacillati</taxon>
        <taxon>Bacillota</taxon>
        <taxon>Clostridia</taxon>
        <taxon>Eubacteriales</taxon>
        <taxon>Oscillospiraceae</taxon>
        <taxon>Ruthenibacterium</taxon>
    </lineage>
</organism>
<dbReference type="RefSeq" id="WP_058724012.1">
    <property type="nucleotide sequence ID" value="NZ_LMUA01000053.1"/>
</dbReference>
<dbReference type="PANTHER" id="PTHR43280:SF2">
    <property type="entry name" value="HTH-TYPE TRANSCRIPTIONAL REGULATOR EXSA"/>
    <property type="match status" value="1"/>
</dbReference>
<dbReference type="AlphaFoldDB" id="A0A0W7TLA1"/>
<evidence type="ECO:0000256" key="3">
    <source>
        <dbReference type="ARBA" id="ARBA00023015"/>
    </source>
</evidence>
<dbReference type="PANTHER" id="PTHR43280">
    <property type="entry name" value="ARAC-FAMILY TRANSCRIPTIONAL REGULATOR"/>
    <property type="match status" value="1"/>
</dbReference>
<dbReference type="InterPro" id="IPR018062">
    <property type="entry name" value="HTH_AraC-typ_CS"/>
</dbReference>
<keyword evidence="6" id="KW-0326">Glycosidase</keyword>
<evidence type="ECO:0000256" key="2">
    <source>
        <dbReference type="ARBA" id="ARBA00022801"/>
    </source>
</evidence>
<keyword evidence="2" id="KW-0378">Hydrolase</keyword>
<feature type="domain" description="HTH araC/xylS-type" evidence="7">
    <location>
        <begin position="112"/>
        <end position="210"/>
    </location>
</feature>
<evidence type="ECO:0000256" key="6">
    <source>
        <dbReference type="ARBA" id="ARBA00023295"/>
    </source>
</evidence>
<evidence type="ECO:0000256" key="1">
    <source>
        <dbReference type="ARBA" id="ARBA00008875"/>
    </source>
</evidence>
<dbReference type="SUPFAM" id="SSF51011">
    <property type="entry name" value="Glycosyl hydrolase domain"/>
    <property type="match status" value="1"/>
</dbReference>
<dbReference type="InterPro" id="IPR020449">
    <property type="entry name" value="Tscrpt_reg_AraC-type_HTH"/>
</dbReference>
<evidence type="ECO:0000259" key="7">
    <source>
        <dbReference type="PROSITE" id="PS01124"/>
    </source>
</evidence>
<dbReference type="Gene3D" id="2.60.40.1500">
    <property type="entry name" value="Glycosyl hydrolase domain, family 39"/>
    <property type="match status" value="1"/>
</dbReference>
<dbReference type="SUPFAM" id="SSF51445">
    <property type="entry name" value="(Trans)glycosidases"/>
    <property type="match status" value="1"/>
</dbReference>
<keyword evidence="5" id="KW-0804">Transcription</keyword>
<dbReference type="GO" id="GO:0016798">
    <property type="term" value="F:hydrolase activity, acting on glycosyl bonds"/>
    <property type="evidence" value="ECO:0007669"/>
    <property type="project" value="UniProtKB-KW"/>
</dbReference>
<dbReference type="GO" id="GO:0003700">
    <property type="term" value="F:DNA-binding transcription factor activity"/>
    <property type="evidence" value="ECO:0007669"/>
    <property type="project" value="InterPro"/>
</dbReference>
<gene>
    <name evidence="8" type="ORF">ASJ35_18150</name>
</gene>
<dbReference type="Pfam" id="PF01229">
    <property type="entry name" value="Glyco_hydro_39"/>
    <property type="match status" value="1"/>
</dbReference>
<dbReference type="GO" id="GO:0043565">
    <property type="term" value="F:sequence-specific DNA binding"/>
    <property type="evidence" value="ECO:0007669"/>
    <property type="project" value="InterPro"/>
</dbReference>
<protein>
    <recommendedName>
        <fullName evidence="7">HTH araC/xylS-type domain-containing protein</fullName>
    </recommendedName>
</protein>
<dbReference type="PRINTS" id="PR00032">
    <property type="entry name" value="HTHARAC"/>
</dbReference>
<dbReference type="SUPFAM" id="SSF46689">
    <property type="entry name" value="Homeodomain-like"/>
    <property type="match status" value="2"/>
</dbReference>
<proteinExistence type="inferred from homology"/>
<reference evidence="8 9" key="1">
    <citation type="submission" date="2015-10" db="EMBL/GenBank/DDBJ databases">
        <title>A novel member of the family Ruminococcaceae isolated from human faeces.</title>
        <authorList>
            <person name="Shkoporov A.N."/>
            <person name="Chaplin A.V."/>
            <person name="Motuzova O.V."/>
            <person name="Kafarskaia L.I."/>
            <person name="Efimov B.A."/>
        </authorList>
    </citation>
    <scope>NUCLEOTIDE SEQUENCE [LARGE SCALE GENOMIC DNA]</scope>
    <source>
        <strain evidence="8 9">668</strain>
    </source>
</reference>
<dbReference type="InterPro" id="IPR049166">
    <property type="entry name" value="GH39_cat"/>
</dbReference>
<dbReference type="Pfam" id="PF12833">
    <property type="entry name" value="HTH_18"/>
    <property type="match status" value="1"/>
</dbReference>
<dbReference type="InterPro" id="IPR017853">
    <property type="entry name" value="GH"/>
</dbReference>
<dbReference type="SMART" id="SM00342">
    <property type="entry name" value="HTH_ARAC"/>
    <property type="match status" value="1"/>
</dbReference>
<dbReference type="Gene3D" id="3.20.20.80">
    <property type="entry name" value="Glycosidases"/>
    <property type="match status" value="1"/>
</dbReference>
<accession>A0A0W7TLA1</accession>
<dbReference type="Gene3D" id="1.10.10.60">
    <property type="entry name" value="Homeodomain-like"/>
    <property type="match status" value="2"/>
</dbReference>
<name>A0A0W7TLA1_9FIRM</name>
<sequence>MVSSLQSCTCNLSSSHGLIAVFRISYAYLSEQLGNPFVNLRCTSICENNPMHREIQSMAQQILSYYVSSSPLDRFRLQASCLDLIYLLIRFFTLADTTTAADTAQPKSDRMLSILRYLHQNYNQPITLQSLADHFYLSIPYLSKLFKKNLGLNFLKYLNKIRIEHAVEDLKATSHTVSQIAFEHGFSSLASFNRTFRDIYGQSPSTYRKDCASEIRADDSQQFLRQFLERHPFRVQSNSIPPLICRADTLSAQPYRKNWQDTLSLGVASDLTHSWAQSQIAQLKQSLHFSYGYVWRLFCKETLVTPAAQTFNFSYLDSVLDFLTQTEIIPFLDLGFRAKQLVLNVNSATNTDTSSRISELTVAAMDNPSQYKNLLSSFIRHCIERYGEKNVETWRFCLHFDPGIPFSGDGLSWFKIFSDTSGCLKTYLPSAHLGMIGIFTYDDNKTFEEFLSQIVKKEYRLDFIGVSIYPYSLMQEQSLNNPASLDESFMLHKIHALQKLLMNYGLSEIPLYVTEWNLSFASRNYLHDSIYKGAYIIKNVIDCLHQTDSLTYWGSLDLLYEYYDSNQMLNGAPGLLSKNRIPKPAFHAFSFLAHLKNQLLSLGAHYIITMDGRNNYCIVCHNFCPPNTDYYYQYGEKISCEKVDALFQTAPVVLTFRIDNVKTGRYLIKKKFVNQKSGNLLAEWIHSGKPDATSMDEQSYLSAISIPRQTSETADAENNVLDITTILESNEIQLLQVIYQLE</sequence>
<dbReference type="EMBL" id="LMUA01000053">
    <property type="protein sequence ID" value="KUE74641.1"/>
    <property type="molecule type" value="Genomic_DNA"/>
</dbReference>
<evidence type="ECO:0000256" key="5">
    <source>
        <dbReference type="ARBA" id="ARBA00023163"/>
    </source>
</evidence>
<dbReference type="PROSITE" id="PS00041">
    <property type="entry name" value="HTH_ARAC_FAMILY_1"/>
    <property type="match status" value="1"/>
</dbReference>
<evidence type="ECO:0000313" key="8">
    <source>
        <dbReference type="EMBL" id="KUE74641.1"/>
    </source>
</evidence>
<dbReference type="Proteomes" id="UP000053433">
    <property type="component" value="Unassembled WGS sequence"/>
</dbReference>
<evidence type="ECO:0000313" key="9">
    <source>
        <dbReference type="Proteomes" id="UP000053433"/>
    </source>
</evidence>
<keyword evidence="4" id="KW-0238">DNA-binding</keyword>
<dbReference type="PROSITE" id="PS01124">
    <property type="entry name" value="HTH_ARAC_FAMILY_2"/>
    <property type="match status" value="1"/>
</dbReference>
<evidence type="ECO:0000256" key="4">
    <source>
        <dbReference type="ARBA" id="ARBA00023125"/>
    </source>
</evidence>
<dbReference type="InterPro" id="IPR018060">
    <property type="entry name" value="HTH_AraC"/>
</dbReference>
<comment type="caution">
    <text evidence="8">The sequence shown here is derived from an EMBL/GenBank/DDBJ whole genome shotgun (WGS) entry which is preliminary data.</text>
</comment>
<keyword evidence="3" id="KW-0805">Transcription regulation</keyword>
<dbReference type="InterPro" id="IPR009057">
    <property type="entry name" value="Homeodomain-like_sf"/>
</dbReference>
<comment type="similarity">
    <text evidence="1">Belongs to the glycosyl hydrolase 39 family.</text>
</comment>